<dbReference type="Proteomes" id="UP000019376">
    <property type="component" value="Unassembled WGS sequence"/>
</dbReference>
<sequence>MAEDSSVLSDDGRNVYFFHGSTGDMLGGLFQNGSISQANFIDMLNIALVVVPHPPAESRLLTVKARSGQIISQSSQSLIPGDYDVYASDGDSIQINQEPFVRRLPSSNLRSREAADFQKGVQARDGKCVFTGIVNRRAHLNKWVGWEAAYIFPPEREDIWIENDFDRLITGTESGGYSDRSAPIYSTRNGLLLQTTILQLFVEYSVSVNADDGYKITSFIPDDMGVDGRILDPVCRNPDEPNHVSDDLLRWHFRQSVLGNMRGAGEPSFEHDYPPGSDMLKEILEGPYPNERFEMELSSRLRGWEDPSGFVR</sequence>
<dbReference type="eggNOG" id="ENOG502SKV9">
    <property type="taxonomic scope" value="Eukaryota"/>
</dbReference>
<evidence type="ECO:0000313" key="4">
    <source>
        <dbReference type="Proteomes" id="UP000019376"/>
    </source>
</evidence>
<proteinExistence type="predicted"/>
<dbReference type="Pfam" id="PF13391">
    <property type="entry name" value="HNH_2"/>
    <property type="match status" value="1"/>
</dbReference>
<dbReference type="InterPro" id="IPR003615">
    <property type="entry name" value="HNH_nuc"/>
</dbReference>
<dbReference type="InterPro" id="IPR057203">
    <property type="entry name" value="DUF7881"/>
</dbReference>
<dbReference type="Pfam" id="PF25324">
    <property type="entry name" value="DUF7881"/>
    <property type="match status" value="1"/>
</dbReference>
<keyword evidence="4" id="KW-1185">Reference proteome</keyword>
<evidence type="ECO:0000259" key="1">
    <source>
        <dbReference type="Pfam" id="PF13391"/>
    </source>
</evidence>
<evidence type="ECO:0000259" key="2">
    <source>
        <dbReference type="Pfam" id="PF25324"/>
    </source>
</evidence>
<name>S8AW37_PENO1</name>
<feature type="domain" description="HNH nuclease" evidence="1">
    <location>
        <begin position="128"/>
        <end position="209"/>
    </location>
</feature>
<dbReference type="STRING" id="933388.S8AW37"/>
<gene>
    <name evidence="3" type="ORF">PDE_05419</name>
</gene>
<accession>S8AW37</accession>
<dbReference type="PhylomeDB" id="S8AW37"/>
<dbReference type="OrthoDB" id="2142759at2759"/>
<reference evidence="3 4" key="1">
    <citation type="journal article" date="2013" name="PLoS ONE">
        <title>Genomic and secretomic analyses reveal unique features of the lignocellulolytic enzyme system of Penicillium decumbens.</title>
        <authorList>
            <person name="Liu G."/>
            <person name="Zhang L."/>
            <person name="Wei X."/>
            <person name="Zou G."/>
            <person name="Qin Y."/>
            <person name="Ma L."/>
            <person name="Li J."/>
            <person name="Zheng H."/>
            <person name="Wang S."/>
            <person name="Wang C."/>
            <person name="Xun L."/>
            <person name="Zhao G.-P."/>
            <person name="Zhou Z."/>
            <person name="Qu Y."/>
        </authorList>
    </citation>
    <scope>NUCLEOTIDE SEQUENCE [LARGE SCALE GENOMIC DNA]</scope>
    <source>
        <strain evidence="4">114-2 / CGMCC 5302</strain>
    </source>
</reference>
<feature type="domain" description="DUF7881" evidence="2">
    <location>
        <begin position="12"/>
        <end position="88"/>
    </location>
</feature>
<organism evidence="3 4">
    <name type="scientific">Penicillium oxalicum (strain 114-2 / CGMCC 5302)</name>
    <name type="common">Penicillium decumbens</name>
    <dbReference type="NCBI Taxonomy" id="933388"/>
    <lineage>
        <taxon>Eukaryota</taxon>
        <taxon>Fungi</taxon>
        <taxon>Dikarya</taxon>
        <taxon>Ascomycota</taxon>
        <taxon>Pezizomycotina</taxon>
        <taxon>Eurotiomycetes</taxon>
        <taxon>Eurotiomycetidae</taxon>
        <taxon>Eurotiales</taxon>
        <taxon>Aspergillaceae</taxon>
        <taxon>Penicillium</taxon>
    </lineage>
</organism>
<dbReference type="AlphaFoldDB" id="S8AW37"/>
<dbReference type="EMBL" id="KB644412">
    <property type="protein sequence ID" value="EPS30468.1"/>
    <property type="molecule type" value="Genomic_DNA"/>
</dbReference>
<dbReference type="HOGENOM" id="CLU_055165_2_0_1"/>
<protein>
    <submittedName>
        <fullName evidence="3">Uncharacterized protein</fullName>
    </submittedName>
</protein>
<evidence type="ECO:0000313" key="3">
    <source>
        <dbReference type="EMBL" id="EPS30468.1"/>
    </source>
</evidence>